<dbReference type="Pfam" id="PF02362">
    <property type="entry name" value="B3"/>
    <property type="match status" value="1"/>
</dbReference>
<gene>
    <name evidence="7" type="ORF">VFH_III048280</name>
</gene>
<feature type="domain" description="TF-B3" evidence="6">
    <location>
        <begin position="28"/>
        <end position="108"/>
    </location>
</feature>
<evidence type="ECO:0000313" key="7">
    <source>
        <dbReference type="EMBL" id="CAI8602601.1"/>
    </source>
</evidence>
<dbReference type="Gene3D" id="2.40.330.10">
    <property type="entry name" value="DNA-binding pseudobarrel domain"/>
    <property type="match status" value="1"/>
</dbReference>
<evidence type="ECO:0000313" key="8">
    <source>
        <dbReference type="Proteomes" id="UP001157006"/>
    </source>
</evidence>
<dbReference type="InterPro" id="IPR015300">
    <property type="entry name" value="DNA-bd_pseudobarrel_sf"/>
</dbReference>
<dbReference type="GO" id="GO:0003677">
    <property type="term" value="F:DNA binding"/>
    <property type="evidence" value="ECO:0007669"/>
    <property type="project" value="UniProtKB-KW"/>
</dbReference>
<proteinExistence type="predicted"/>
<evidence type="ECO:0000256" key="2">
    <source>
        <dbReference type="ARBA" id="ARBA00023015"/>
    </source>
</evidence>
<dbReference type="SUPFAM" id="SSF101936">
    <property type="entry name" value="DNA-binding pseudobarrel domain"/>
    <property type="match status" value="1"/>
</dbReference>
<evidence type="ECO:0000259" key="6">
    <source>
        <dbReference type="Pfam" id="PF02362"/>
    </source>
</evidence>
<keyword evidence="3" id="KW-0238">DNA-binding</keyword>
<evidence type="ECO:0000256" key="1">
    <source>
        <dbReference type="ARBA" id="ARBA00004123"/>
    </source>
</evidence>
<evidence type="ECO:0000256" key="3">
    <source>
        <dbReference type="ARBA" id="ARBA00023125"/>
    </source>
</evidence>
<dbReference type="Proteomes" id="UP001157006">
    <property type="component" value="Chromosome 3"/>
</dbReference>
<evidence type="ECO:0000256" key="4">
    <source>
        <dbReference type="ARBA" id="ARBA00023163"/>
    </source>
</evidence>
<keyword evidence="8" id="KW-1185">Reference proteome</keyword>
<organism evidence="7 8">
    <name type="scientific">Vicia faba</name>
    <name type="common">Broad bean</name>
    <name type="synonym">Faba vulgaris</name>
    <dbReference type="NCBI Taxonomy" id="3906"/>
    <lineage>
        <taxon>Eukaryota</taxon>
        <taxon>Viridiplantae</taxon>
        <taxon>Streptophyta</taxon>
        <taxon>Embryophyta</taxon>
        <taxon>Tracheophyta</taxon>
        <taxon>Spermatophyta</taxon>
        <taxon>Magnoliopsida</taxon>
        <taxon>eudicotyledons</taxon>
        <taxon>Gunneridae</taxon>
        <taxon>Pentapetalae</taxon>
        <taxon>rosids</taxon>
        <taxon>fabids</taxon>
        <taxon>Fabales</taxon>
        <taxon>Fabaceae</taxon>
        <taxon>Papilionoideae</taxon>
        <taxon>50 kb inversion clade</taxon>
        <taxon>NPAAA clade</taxon>
        <taxon>Hologalegina</taxon>
        <taxon>IRL clade</taxon>
        <taxon>Fabeae</taxon>
        <taxon>Vicia</taxon>
    </lineage>
</organism>
<keyword evidence="2" id="KW-0805">Transcription regulation</keyword>
<dbReference type="EMBL" id="OX451738">
    <property type="protein sequence ID" value="CAI8602601.1"/>
    <property type="molecule type" value="Genomic_DNA"/>
</dbReference>
<reference evidence="7 8" key="1">
    <citation type="submission" date="2023-01" db="EMBL/GenBank/DDBJ databases">
        <authorList>
            <person name="Kreplak J."/>
        </authorList>
    </citation>
    <scope>NUCLEOTIDE SEQUENCE [LARGE SCALE GENOMIC DNA]</scope>
</reference>
<sequence length="109" mass="12822">MQDKKIEAPIKDGWIDESKETTDDSNDHIPIDIYNKCFGEKQEAIKIIDLEARKGYNCVIHTTARNSYEKYIGDGWYEFYKEKKLKAGDELSFSMRPHADFMYVFVIRS</sequence>
<dbReference type="GO" id="GO:0005634">
    <property type="term" value="C:nucleus"/>
    <property type="evidence" value="ECO:0007669"/>
    <property type="project" value="UniProtKB-SubCell"/>
</dbReference>
<accession>A0AAV0ZY61</accession>
<keyword evidence="5" id="KW-0539">Nucleus</keyword>
<evidence type="ECO:0000256" key="5">
    <source>
        <dbReference type="ARBA" id="ARBA00023242"/>
    </source>
</evidence>
<comment type="subcellular location">
    <subcellularLocation>
        <location evidence="1">Nucleus</location>
    </subcellularLocation>
</comment>
<name>A0AAV0ZY61_VICFA</name>
<keyword evidence="4" id="KW-0804">Transcription</keyword>
<dbReference type="AlphaFoldDB" id="A0AAV0ZY61"/>
<dbReference type="InterPro" id="IPR003340">
    <property type="entry name" value="B3_DNA-bd"/>
</dbReference>
<protein>
    <recommendedName>
        <fullName evidence="6">TF-B3 domain-containing protein</fullName>
    </recommendedName>
</protein>